<evidence type="ECO:0000313" key="2">
    <source>
        <dbReference type="EMBL" id="MBB6093390.1"/>
    </source>
</evidence>
<dbReference type="InterPro" id="IPR016962">
    <property type="entry name" value="Dehydrase_ECs4332_prd"/>
</dbReference>
<dbReference type="SUPFAM" id="SSF54637">
    <property type="entry name" value="Thioesterase/thiol ester dehydrase-isomerase"/>
    <property type="match status" value="1"/>
</dbReference>
<dbReference type="EMBL" id="JACHHZ010000002">
    <property type="protein sequence ID" value="MBB6093390.1"/>
    <property type="molecule type" value="Genomic_DNA"/>
</dbReference>
<dbReference type="Gene3D" id="3.10.129.10">
    <property type="entry name" value="Hotdog Thioesterase"/>
    <property type="match status" value="1"/>
</dbReference>
<dbReference type="RefSeq" id="WP_184331672.1">
    <property type="nucleotide sequence ID" value="NZ_JACHHZ010000002.1"/>
</dbReference>
<evidence type="ECO:0000259" key="1">
    <source>
        <dbReference type="Pfam" id="PF22818"/>
    </source>
</evidence>
<keyword evidence="3" id="KW-1185">Reference proteome</keyword>
<comment type="caution">
    <text evidence="2">The sequence shown here is derived from an EMBL/GenBank/DDBJ whole genome shotgun (WGS) entry which is preliminary data.</text>
</comment>
<reference evidence="2 3" key="1">
    <citation type="submission" date="2020-08" db="EMBL/GenBank/DDBJ databases">
        <title>Genomic Encyclopedia of Type Strains, Phase IV (KMG-IV): sequencing the most valuable type-strain genomes for metagenomic binning, comparative biology and taxonomic classification.</title>
        <authorList>
            <person name="Goeker M."/>
        </authorList>
    </citation>
    <scope>NUCLEOTIDE SEQUENCE [LARGE SCALE GENOMIC DNA]</scope>
    <source>
        <strain evidence="2 3">DSM 26723</strain>
    </source>
</reference>
<feature type="domain" description="ApeI dehydratase-like" evidence="1">
    <location>
        <begin position="12"/>
        <end position="108"/>
    </location>
</feature>
<dbReference type="PIRSF" id="PIRSF030962">
    <property type="entry name" value="Dehydrase_ECs4332_prd"/>
    <property type="match status" value="1"/>
</dbReference>
<evidence type="ECO:0000313" key="3">
    <source>
        <dbReference type="Proteomes" id="UP000588068"/>
    </source>
</evidence>
<organism evidence="2 3">
    <name type="scientific">Povalibacter uvarum</name>
    <dbReference type="NCBI Taxonomy" id="732238"/>
    <lineage>
        <taxon>Bacteria</taxon>
        <taxon>Pseudomonadati</taxon>
        <taxon>Pseudomonadota</taxon>
        <taxon>Gammaproteobacteria</taxon>
        <taxon>Steroidobacterales</taxon>
        <taxon>Steroidobacteraceae</taxon>
        <taxon>Povalibacter</taxon>
    </lineage>
</organism>
<proteinExistence type="predicted"/>
<protein>
    <submittedName>
        <fullName evidence="2">3-hydroxymyristoyl/3-hydroxydecanoyl-(Acyl carrier protein) dehydratase</fullName>
    </submittedName>
</protein>
<name>A0A841HM87_9GAMM</name>
<dbReference type="Pfam" id="PF22818">
    <property type="entry name" value="ApeI-like"/>
    <property type="match status" value="1"/>
</dbReference>
<sequence length="116" mass="12955">MLRIPEIGRVQRTDTGVRLDFAVPASLEYFEGHFPGCALLPGVVQIGWAIEFARQHIPFDASFRSLAGVKFTRVIQPGASITLLLSFDRDRNELTFEYQVDGQPCSGGRALFEVIR</sequence>
<dbReference type="AlphaFoldDB" id="A0A841HM87"/>
<gene>
    <name evidence="2" type="ORF">HNQ60_002268</name>
</gene>
<dbReference type="InterPro" id="IPR054545">
    <property type="entry name" value="ApeI-like"/>
</dbReference>
<accession>A0A841HM87</accession>
<dbReference type="InterPro" id="IPR029069">
    <property type="entry name" value="HotDog_dom_sf"/>
</dbReference>
<dbReference type="Proteomes" id="UP000588068">
    <property type="component" value="Unassembled WGS sequence"/>
</dbReference>